<comment type="caution">
    <text evidence="1">The sequence shown here is derived from an EMBL/GenBank/DDBJ whole genome shotgun (WGS) entry which is preliminary data.</text>
</comment>
<dbReference type="EMBL" id="QWVS01000002">
    <property type="protein sequence ID" value="RID89025.1"/>
    <property type="molecule type" value="Genomic_DNA"/>
</dbReference>
<protein>
    <submittedName>
        <fullName evidence="1">Uncharacterized protein</fullName>
    </submittedName>
</protein>
<dbReference type="AlphaFoldDB" id="A0A398BFJ2"/>
<organism evidence="1 2">
    <name type="scientific">Peribacillus asahii</name>
    <dbReference type="NCBI Taxonomy" id="228899"/>
    <lineage>
        <taxon>Bacteria</taxon>
        <taxon>Bacillati</taxon>
        <taxon>Bacillota</taxon>
        <taxon>Bacilli</taxon>
        <taxon>Bacillales</taxon>
        <taxon>Bacillaceae</taxon>
        <taxon>Peribacillus</taxon>
    </lineage>
</organism>
<gene>
    <name evidence="1" type="ORF">D1953_00150</name>
</gene>
<evidence type="ECO:0000313" key="2">
    <source>
        <dbReference type="Proteomes" id="UP000266016"/>
    </source>
</evidence>
<reference evidence="1 2" key="1">
    <citation type="submission" date="2018-08" db="EMBL/GenBank/DDBJ databases">
        <title>Bacillus jemisoniae sp. nov., Bacillus chryseoplanitiae sp. nov., Bacillus resnikiae sp. nov., and Bacillus frankliniae sp. nov., isolated from Viking spacecraft and associated surfaces.</title>
        <authorList>
            <person name="Seuylemezian A."/>
            <person name="Vaishampayan P."/>
        </authorList>
    </citation>
    <scope>NUCLEOTIDE SEQUENCE [LARGE SCALE GENOMIC DNA]</scope>
    <source>
        <strain evidence="1 2">MA001</strain>
    </source>
</reference>
<evidence type="ECO:0000313" key="1">
    <source>
        <dbReference type="EMBL" id="RID89025.1"/>
    </source>
</evidence>
<proteinExistence type="predicted"/>
<name>A0A398BFJ2_9BACI</name>
<sequence>MKPIQLWLPFFNKSWDTPSFSRDIQRAQRNWLGEDRIWLLPGLNEVKRWSKSVSIFKYHECAIPSETLNCITVVNVSKDGAFYPPIGNPIPEKWKGIIPTNLLNLWLNSSNFGFVSAKKTINLPLPFFKENEVIYKEVEIGLTPGPSFPISEFDEETHEVVLKLTSDENSSVEIISPEAESLKLNGPYQWDNQPTEETLNLVINKDGKKSFHSAILWNEPFFRMFPDGGGMDLLNHRNLMKNCARDIEKNRSKIKLQANNFTKEGWTNLEALIIAPTLMTKGPESLLFDIEGSFNIEVDNLRELLDHPKYKEIFKEKVPVTRIFGWEGYLWWELNKIVNIENKFMKTCSLCGNIIYGKKGKTFCNQEDNLDCYRKRKRLDKRRERKK</sequence>
<dbReference type="RefSeq" id="WP_119115135.1">
    <property type="nucleotide sequence ID" value="NZ_QWVS01000002.1"/>
</dbReference>
<dbReference type="Proteomes" id="UP000266016">
    <property type="component" value="Unassembled WGS sequence"/>
</dbReference>
<accession>A0A398BFJ2</accession>
<keyword evidence="2" id="KW-1185">Reference proteome</keyword>